<name>A0A1A9N8Z3_9BURK</name>
<dbReference type="GO" id="GO:0016878">
    <property type="term" value="F:acid-thiol ligase activity"/>
    <property type="evidence" value="ECO:0007669"/>
    <property type="project" value="UniProtKB-ARBA"/>
</dbReference>
<dbReference type="InterPro" id="IPR000873">
    <property type="entry name" value="AMP-dep_synth/lig_dom"/>
</dbReference>
<dbReference type="Gene3D" id="3.30.300.30">
    <property type="match status" value="1"/>
</dbReference>
<dbReference type="FunFam" id="3.30.300.30:FF:000008">
    <property type="entry name" value="2,3-dihydroxybenzoate-AMP ligase"/>
    <property type="match status" value="1"/>
</dbReference>
<feature type="domain" description="AMP-dependent synthetase/ligase" evidence="3">
    <location>
        <begin position="8"/>
        <end position="374"/>
    </location>
</feature>
<dbReference type="NCBIfam" id="NF004837">
    <property type="entry name" value="PRK06187.1"/>
    <property type="match status" value="1"/>
</dbReference>
<dbReference type="PANTHER" id="PTHR43767:SF1">
    <property type="entry name" value="NONRIBOSOMAL PEPTIDE SYNTHASE PES1 (EUROFUNG)-RELATED"/>
    <property type="match status" value="1"/>
</dbReference>
<evidence type="ECO:0000259" key="4">
    <source>
        <dbReference type="Pfam" id="PF13193"/>
    </source>
</evidence>
<dbReference type="InterPro" id="IPR020845">
    <property type="entry name" value="AMP-binding_CS"/>
</dbReference>
<evidence type="ECO:0000313" key="7">
    <source>
        <dbReference type="Proteomes" id="UP000077961"/>
    </source>
</evidence>
<dbReference type="RefSeq" id="WP_064272527.1">
    <property type="nucleotide sequence ID" value="NZ_LXJZ01000253.1"/>
</dbReference>
<comment type="caution">
    <text evidence="6">The sequence shown here is derived from an EMBL/GenBank/DDBJ whole genome shotgun (WGS) entry which is preliminary data.</text>
</comment>
<evidence type="ECO:0000259" key="3">
    <source>
        <dbReference type="Pfam" id="PF00501"/>
    </source>
</evidence>
<keyword evidence="7" id="KW-1185">Reference proteome</keyword>
<dbReference type="Pfam" id="PF00501">
    <property type="entry name" value="AMP-binding"/>
    <property type="match status" value="1"/>
</dbReference>
<dbReference type="AlphaFoldDB" id="A0A1A9N8Z3"/>
<dbReference type="STRING" id="1462993.A6V36_16590"/>
<sequence length="518" mass="56007">MYLTQYLHRALQQYPEKVAVRFGSRQRTFREFADRVARLAGALQRVGMGEGDRVAMLALNSDRYLEYLMAVPWGGGVLNPCNTRWSVPELVYALEDSGSAILLVDDAFVQAAEQLQRDAACLRQIIYCGEGQAPAGMLDYETLVRETEPVDDAVRRAEDLLGIFYTGGTTGFPKGVMRSHISIGISALSLLSMGLSEAGDTYLHAAPMFHVADFGAALPHWIVGNTHSIIPGFQPEAVLKAIEAHRVTSTLLVPTMIQMMVDHPASQGRYDLSSLKTIAYGASPISGSVLERAQRVLPGVGLVQVYGMTEIGPLTVNPPNYRPGLLPSPSKLTAAGCTGNCVELKIIDIHGQEVSRGTVGEIVVRGDMLMQGYWNKPEQTAEVIRNGWYYTGDGGYLDEDGYLFIADRMKDMIVSGGENVYSAEVESAISRHPAIASCAVIAVPHVQWGEAVHAVVVLAPGQTLTAAELIAHCKTLIAAYKCPASVAFVEALPISGAGKVLKATLREPYWKDVTRSVA</sequence>
<comment type="similarity">
    <text evidence="1">Belongs to the ATP-dependent AMP-binding enzyme family.</text>
</comment>
<evidence type="ECO:0000256" key="1">
    <source>
        <dbReference type="ARBA" id="ARBA00006432"/>
    </source>
</evidence>
<evidence type="ECO:0000313" key="6">
    <source>
        <dbReference type="EMBL" id="OAJ61824.1"/>
    </source>
</evidence>
<protein>
    <submittedName>
        <fullName evidence="6">Fatty-acid--CoA ligase</fullName>
    </submittedName>
</protein>
<gene>
    <name evidence="5" type="ORF">A6V36_16590</name>
    <name evidence="6" type="ORF">A6V37_24345</name>
</gene>
<dbReference type="EMBL" id="LXJZ01000253">
    <property type="protein sequence ID" value="OAJ51637.1"/>
    <property type="molecule type" value="Genomic_DNA"/>
</dbReference>
<dbReference type="SUPFAM" id="SSF56801">
    <property type="entry name" value="Acetyl-CoA synthetase-like"/>
    <property type="match status" value="1"/>
</dbReference>
<keyword evidence="2 6" id="KW-0436">Ligase</keyword>
<dbReference type="PROSITE" id="PS00455">
    <property type="entry name" value="AMP_BINDING"/>
    <property type="match status" value="1"/>
</dbReference>
<dbReference type="EMBL" id="LXKA01000198">
    <property type="protein sequence ID" value="OAJ61824.1"/>
    <property type="molecule type" value="Genomic_DNA"/>
</dbReference>
<dbReference type="InterPro" id="IPR045851">
    <property type="entry name" value="AMP-bd_C_sf"/>
</dbReference>
<evidence type="ECO:0000256" key="2">
    <source>
        <dbReference type="ARBA" id="ARBA00022598"/>
    </source>
</evidence>
<dbReference type="InterPro" id="IPR042099">
    <property type="entry name" value="ANL_N_sf"/>
</dbReference>
<reference evidence="7 8" key="1">
    <citation type="submission" date="2016-04" db="EMBL/GenBank/DDBJ databases">
        <title>Reclassification of Paraburkholderia panaciterrae (Farh et al. 2015) Dobritsa &amp; Samadpour 2016 as a later homotypic synonym of Paraburkholderia ginsengiterrae (Farh et al. 2015) Dobritsa &amp; Samadpour 2016.</title>
        <authorList>
            <person name="Dobritsa A.P."/>
            <person name="Kutumbaka K."/>
            <person name="Samadpour M."/>
        </authorList>
    </citation>
    <scope>NUCLEOTIDE SEQUENCE [LARGE SCALE GENOMIC DNA]</scope>
    <source>
        <strain evidence="6 8">DCY85</strain>
        <strain evidence="5 7">DCY85-1</strain>
    </source>
</reference>
<dbReference type="OrthoDB" id="9766486at2"/>
<dbReference type="InterPro" id="IPR050237">
    <property type="entry name" value="ATP-dep_AMP-bd_enzyme"/>
</dbReference>
<dbReference type="InterPro" id="IPR025110">
    <property type="entry name" value="AMP-bd_C"/>
</dbReference>
<dbReference type="Proteomes" id="UP000077961">
    <property type="component" value="Unassembled WGS sequence"/>
</dbReference>
<evidence type="ECO:0000313" key="5">
    <source>
        <dbReference type="EMBL" id="OAJ51637.1"/>
    </source>
</evidence>
<evidence type="ECO:0000313" key="8">
    <source>
        <dbReference type="Proteomes" id="UP000078116"/>
    </source>
</evidence>
<dbReference type="Pfam" id="PF13193">
    <property type="entry name" value="AMP-binding_C"/>
    <property type="match status" value="1"/>
</dbReference>
<proteinExistence type="inferred from homology"/>
<dbReference type="Proteomes" id="UP000078116">
    <property type="component" value="Unassembled WGS sequence"/>
</dbReference>
<feature type="domain" description="AMP-binding enzyme C-terminal" evidence="4">
    <location>
        <begin position="424"/>
        <end position="499"/>
    </location>
</feature>
<organism evidence="6 8">
    <name type="scientific">Paraburkholderia ginsengiterrae</name>
    <dbReference type="NCBI Taxonomy" id="1462993"/>
    <lineage>
        <taxon>Bacteria</taxon>
        <taxon>Pseudomonadati</taxon>
        <taxon>Pseudomonadota</taxon>
        <taxon>Betaproteobacteria</taxon>
        <taxon>Burkholderiales</taxon>
        <taxon>Burkholderiaceae</taxon>
        <taxon>Paraburkholderia</taxon>
    </lineage>
</organism>
<dbReference type="Gene3D" id="3.40.50.12780">
    <property type="entry name" value="N-terminal domain of ligase-like"/>
    <property type="match status" value="1"/>
</dbReference>
<dbReference type="PANTHER" id="PTHR43767">
    <property type="entry name" value="LONG-CHAIN-FATTY-ACID--COA LIGASE"/>
    <property type="match status" value="1"/>
</dbReference>
<accession>A0A1A9N8Z3</accession>